<dbReference type="AlphaFoldDB" id="A0AAN9BB48"/>
<evidence type="ECO:0000313" key="6">
    <source>
        <dbReference type="Proteomes" id="UP001374579"/>
    </source>
</evidence>
<evidence type="ECO:0000259" key="4">
    <source>
        <dbReference type="PROSITE" id="PS50021"/>
    </source>
</evidence>
<evidence type="ECO:0000313" key="5">
    <source>
        <dbReference type="EMBL" id="KAK7101334.1"/>
    </source>
</evidence>
<dbReference type="Pfam" id="PF00307">
    <property type="entry name" value="CH"/>
    <property type="match status" value="1"/>
</dbReference>
<dbReference type="PRINTS" id="PR00888">
    <property type="entry name" value="SM22CALPONIN"/>
</dbReference>
<dbReference type="Proteomes" id="UP001374579">
    <property type="component" value="Unassembled WGS sequence"/>
</dbReference>
<feature type="compositionally biased region" description="Polar residues" evidence="3">
    <location>
        <begin position="316"/>
        <end position="325"/>
    </location>
</feature>
<dbReference type="PROSITE" id="PS50021">
    <property type="entry name" value="CH"/>
    <property type="match status" value="1"/>
</dbReference>
<evidence type="ECO:0000256" key="1">
    <source>
        <dbReference type="ARBA" id="ARBA00009631"/>
    </source>
</evidence>
<dbReference type="PROSITE" id="PS01052">
    <property type="entry name" value="CALPONIN_1"/>
    <property type="match status" value="2"/>
</dbReference>
<dbReference type="InterPro" id="IPR003096">
    <property type="entry name" value="SM22_calponin"/>
</dbReference>
<gene>
    <name evidence="5" type="ORF">V1264_024126</name>
</gene>
<dbReference type="PROSITE" id="PS51122">
    <property type="entry name" value="CALPONIN_2"/>
    <property type="match status" value="2"/>
</dbReference>
<dbReference type="PANTHER" id="PTHR47385">
    <property type="entry name" value="CALPONIN"/>
    <property type="match status" value="1"/>
</dbReference>
<name>A0AAN9BB48_9CAEN</name>
<organism evidence="5 6">
    <name type="scientific">Littorina saxatilis</name>
    <dbReference type="NCBI Taxonomy" id="31220"/>
    <lineage>
        <taxon>Eukaryota</taxon>
        <taxon>Metazoa</taxon>
        <taxon>Spiralia</taxon>
        <taxon>Lophotrochozoa</taxon>
        <taxon>Mollusca</taxon>
        <taxon>Gastropoda</taxon>
        <taxon>Caenogastropoda</taxon>
        <taxon>Littorinimorpha</taxon>
        <taxon>Littorinoidea</taxon>
        <taxon>Littorinidae</taxon>
        <taxon>Littorina</taxon>
    </lineage>
</organism>
<dbReference type="EMBL" id="JBAMIC010000011">
    <property type="protein sequence ID" value="KAK7101334.1"/>
    <property type="molecule type" value="Genomic_DNA"/>
</dbReference>
<keyword evidence="6" id="KW-1185">Reference proteome</keyword>
<dbReference type="PANTHER" id="PTHR47385:SF5">
    <property type="entry name" value="TRANSGELIN"/>
    <property type="match status" value="1"/>
</dbReference>
<comment type="caution">
    <text evidence="5">The sequence shown here is derived from an EMBL/GenBank/DDBJ whole genome shotgun (WGS) entry which is preliminary data.</text>
</comment>
<sequence>MANQGPNFGLHRDCRIKAQAKFDLGAAVAALRWMESILGRRLGDLDVGDLDTERDVADLLKDGTALCEVMNHIKPGAIKKYHKKPSAFQQMENAELFVRACVEYGMQSLDTFHVKELYEARAVYTVVNCIHALGSLAQQHGYTGPRLGVKLASRNERHFNEQQLQQARSSVGRQYRGPTDAASQAKMTPYGLSRQIMPSGSAAPDVMSTSHGFIGLQYGSNQVASQCGMTPYGMPRQIATSTSSDGDPAPLTDDINHNHVPDTTVIVKNNPILTTNTSRRGSTHSTSSTVIGLQYGSNKAASQAGMTAYGMPRQIVASTSSATSQEGEGDGEGEKGDVFEGENKT</sequence>
<feature type="region of interest" description="Disordered" evidence="3">
    <location>
        <begin position="236"/>
        <end position="256"/>
    </location>
</feature>
<dbReference type="GO" id="GO:0015629">
    <property type="term" value="C:actin cytoskeleton"/>
    <property type="evidence" value="ECO:0007669"/>
    <property type="project" value="TreeGrafter"/>
</dbReference>
<feature type="domain" description="Calponin-homology (CH)" evidence="4">
    <location>
        <begin position="24"/>
        <end position="138"/>
    </location>
</feature>
<dbReference type="SUPFAM" id="SSF47576">
    <property type="entry name" value="Calponin-homology domain, CH-domain"/>
    <property type="match status" value="1"/>
</dbReference>
<feature type="compositionally biased region" description="Basic and acidic residues" evidence="3">
    <location>
        <begin position="332"/>
        <end position="345"/>
    </location>
</feature>
<dbReference type="InterPro" id="IPR001715">
    <property type="entry name" value="CH_dom"/>
</dbReference>
<dbReference type="InterPro" id="IPR050606">
    <property type="entry name" value="Calponin-like"/>
</dbReference>
<feature type="region of interest" description="Disordered" evidence="3">
    <location>
        <begin position="316"/>
        <end position="345"/>
    </location>
</feature>
<dbReference type="Gene3D" id="1.10.418.10">
    <property type="entry name" value="Calponin-like domain"/>
    <property type="match status" value="1"/>
</dbReference>
<reference evidence="5 6" key="1">
    <citation type="submission" date="2024-02" db="EMBL/GenBank/DDBJ databases">
        <title>Chromosome-scale genome assembly of the rough periwinkle Littorina saxatilis.</title>
        <authorList>
            <person name="De Jode A."/>
            <person name="Faria R."/>
            <person name="Formenti G."/>
            <person name="Sims Y."/>
            <person name="Smith T.P."/>
            <person name="Tracey A."/>
            <person name="Wood J.M.D."/>
            <person name="Zagrodzka Z.B."/>
            <person name="Johannesson K."/>
            <person name="Butlin R.K."/>
            <person name="Leder E.H."/>
        </authorList>
    </citation>
    <scope>NUCLEOTIDE SEQUENCE [LARGE SCALE GENOMIC DNA]</scope>
    <source>
        <strain evidence="5">Snail1</strain>
        <tissue evidence="5">Muscle</tissue>
    </source>
</reference>
<protein>
    <recommendedName>
        <fullName evidence="2">Transgelin</fullName>
    </recommendedName>
</protein>
<dbReference type="InterPro" id="IPR036872">
    <property type="entry name" value="CH_dom_sf"/>
</dbReference>
<proteinExistence type="inferred from homology"/>
<feature type="region of interest" description="Disordered" evidence="3">
    <location>
        <begin position="166"/>
        <end position="186"/>
    </location>
</feature>
<dbReference type="InterPro" id="IPR000557">
    <property type="entry name" value="Calponin_repeat"/>
</dbReference>
<comment type="similarity">
    <text evidence="1 2">Belongs to the calponin family.</text>
</comment>
<evidence type="ECO:0000256" key="3">
    <source>
        <dbReference type="SAM" id="MobiDB-lite"/>
    </source>
</evidence>
<dbReference type="Pfam" id="PF00402">
    <property type="entry name" value="Calponin"/>
    <property type="match status" value="2"/>
</dbReference>
<dbReference type="GO" id="GO:0051015">
    <property type="term" value="F:actin filament binding"/>
    <property type="evidence" value="ECO:0007669"/>
    <property type="project" value="TreeGrafter"/>
</dbReference>
<dbReference type="SMART" id="SM00033">
    <property type="entry name" value="CH"/>
    <property type="match status" value="1"/>
</dbReference>
<accession>A0AAN9BB48</accession>
<evidence type="ECO:0000256" key="2">
    <source>
        <dbReference type="RuleBase" id="RU361224"/>
    </source>
</evidence>
<dbReference type="GO" id="GO:0007015">
    <property type="term" value="P:actin filament organization"/>
    <property type="evidence" value="ECO:0007669"/>
    <property type="project" value="TreeGrafter"/>
</dbReference>